<organism evidence="1">
    <name type="scientific">Siphoviridae sp. ctnPP24</name>
    <dbReference type="NCBI Taxonomy" id="2825662"/>
    <lineage>
        <taxon>Viruses</taxon>
        <taxon>Duplodnaviria</taxon>
        <taxon>Heunggongvirae</taxon>
        <taxon>Uroviricota</taxon>
        <taxon>Caudoviricetes</taxon>
    </lineage>
</organism>
<reference evidence="1" key="1">
    <citation type="journal article" date="2021" name="Proc. Natl. Acad. Sci. U.S.A.">
        <title>A Catalog of Tens of Thousands of Viruses from Human Metagenomes Reveals Hidden Associations with Chronic Diseases.</title>
        <authorList>
            <person name="Tisza M.J."/>
            <person name="Buck C.B."/>
        </authorList>
    </citation>
    <scope>NUCLEOTIDE SEQUENCE</scope>
    <source>
        <strain evidence="1">CtnPP24</strain>
    </source>
</reference>
<dbReference type="EMBL" id="BK015962">
    <property type="protein sequence ID" value="DAF87337.1"/>
    <property type="molecule type" value="Genomic_DNA"/>
</dbReference>
<evidence type="ECO:0000313" key="1">
    <source>
        <dbReference type="EMBL" id="DAF87337.1"/>
    </source>
</evidence>
<name>A0A8S5TYQ5_9CAUD</name>
<sequence>MYYLKRHNVKDFSIEQCKGYDSSAPLAAHKARAQAVADNERVTCEVIDANDNVVFVALAH</sequence>
<protein>
    <submittedName>
        <fullName evidence="1">Uncharacterized protein</fullName>
    </submittedName>
</protein>
<accession>A0A8S5TYQ5</accession>
<proteinExistence type="predicted"/>